<organism evidence="2 3">
    <name type="scientific">Araneus ventricosus</name>
    <name type="common">Orbweaver spider</name>
    <name type="synonym">Epeira ventricosa</name>
    <dbReference type="NCBI Taxonomy" id="182803"/>
    <lineage>
        <taxon>Eukaryota</taxon>
        <taxon>Metazoa</taxon>
        <taxon>Ecdysozoa</taxon>
        <taxon>Arthropoda</taxon>
        <taxon>Chelicerata</taxon>
        <taxon>Arachnida</taxon>
        <taxon>Araneae</taxon>
        <taxon>Araneomorphae</taxon>
        <taxon>Entelegynae</taxon>
        <taxon>Araneoidea</taxon>
        <taxon>Araneidae</taxon>
        <taxon>Araneus</taxon>
    </lineage>
</organism>
<sequence>MSNSLVYCFVSYLIIRAVRSPETAYSHETTRDQTSNELAESEERKEAACRENDPVLYNRRGLKGSRGATVETITQVDRQRELITSWLSPMMKRRGSACLWLVKLFVTRINHGNLTIRPRLRGHGQRGFKVGIWKTKGDSKIRDSRRVARDEVEFGA</sequence>
<keyword evidence="3" id="KW-1185">Reference proteome</keyword>
<accession>A0A4Y2UKH5</accession>
<dbReference type="EMBL" id="BGPR01037833">
    <property type="protein sequence ID" value="GBO13549.1"/>
    <property type="molecule type" value="Genomic_DNA"/>
</dbReference>
<comment type="caution">
    <text evidence="2">The sequence shown here is derived from an EMBL/GenBank/DDBJ whole genome shotgun (WGS) entry which is preliminary data.</text>
</comment>
<name>A0A4Y2UKH5_ARAVE</name>
<evidence type="ECO:0000313" key="2">
    <source>
        <dbReference type="EMBL" id="GBO13549.1"/>
    </source>
</evidence>
<reference evidence="2 3" key="1">
    <citation type="journal article" date="2019" name="Sci. Rep.">
        <title>Orb-weaving spider Araneus ventricosus genome elucidates the spidroin gene catalogue.</title>
        <authorList>
            <person name="Kono N."/>
            <person name="Nakamura H."/>
            <person name="Ohtoshi R."/>
            <person name="Moran D.A.P."/>
            <person name="Shinohara A."/>
            <person name="Yoshida Y."/>
            <person name="Fujiwara M."/>
            <person name="Mori M."/>
            <person name="Tomita M."/>
            <person name="Arakawa K."/>
        </authorList>
    </citation>
    <scope>NUCLEOTIDE SEQUENCE [LARGE SCALE GENOMIC DNA]</scope>
</reference>
<proteinExistence type="predicted"/>
<dbReference type="AlphaFoldDB" id="A0A4Y2UKH5"/>
<protein>
    <submittedName>
        <fullName evidence="2">Uncharacterized protein</fullName>
    </submittedName>
</protein>
<gene>
    <name evidence="2" type="ORF">AVEN_167492_1</name>
</gene>
<feature type="region of interest" description="Disordered" evidence="1">
    <location>
        <begin position="24"/>
        <end position="45"/>
    </location>
</feature>
<evidence type="ECO:0000256" key="1">
    <source>
        <dbReference type="SAM" id="MobiDB-lite"/>
    </source>
</evidence>
<dbReference type="Proteomes" id="UP000499080">
    <property type="component" value="Unassembled WGS sequence"/>
</dbReference>
<evidence type="ECO:0000313" key="3">
    <source>
        <dbReference type="Proteomes" id="UP000499080"/>
    </source>
</evidence>